<dbReference type="PROSITE" id="PS50110">
    <property type="entry name" value="RESPONSE_REGULATORY"/>
    <property type="match status" value="1"/>
</dbReference>
<feature type="domain" description="Response regulatory" evidence="3">
    <location>
        <begin position="7"/>
        <end position="123"/>
    </location>
</feature>
<dbReference type="InterPro" id="IPR050595">
    <property type="entry name" value="Bact_response_regulator"/>
</dbReference>
<evidence type="ECO:0000259" key="3">
    <source>
        <dbReference type="PROSITE" id="PS50110"/>
    </source>
</evidence>
<accession>A0A7V2F6D8</accession>
<dbReference type="Gene3D" id="3.40.50.2300">
    <property type="match status" value="1"/>
</dbReference>
<evidence type="ECO:0000256" key="2">
    <source>
        <dbReference type="PROSITE-ProRule" id="PRU00169"/>
    </source>
</evidence>
<dbReference type="SUPFAM" id="SSF52172">
    <property type="entry name" value="CheY-like"/>
    <property type="match status" value="1"/>
</dbReference>
<dbReference type="AlphaFoldDB" id="A0A7V2F6D8"/>
<dbReference type="PANTHER" id="PTHR44591">
    <property type="entry name" value="STRESS RESPONSE REGULATOR PROTEIN 1"/>
    <property type="match status" value="1"/>
</dbReference>
<dbReference type="InterPro" id="IPR011006">
    <property type="entry name" value="CheY-like_superfamily"/>
</dbReference>
<sequence length="128" mass="14782">MPPPKPKLLAVEDNPETRILLRYLLQDQFEVLLAATFDEALRLAQEATAEILLLDINLGETRTGVDLLRELRTKFSYRDTPAIAFTAYARPEDRHQFLESGFDEYLTKPFTRKQLLEAIAAALYRRRS</sequence>
<feature type="modified residue" description="4-aspartylphosphate" evidence="2">
    <location>
        <position position="55"/>
    </location>
</feature>
<dbReference type="InterPro" id="IPR001789">
    <property type="entry name" value="Sig_transdc_resp-reg_receiver"/>
</dbReference>
<reference evidence="4" key="1">
    <citation type="journal article" date="2020" name="mSystems">
        <title>Genome- and Community-Level Interaction Insights into Carbon Utilization and Element Cycling Functions of Hydrothermarchaeota in Hydrothermal Sediment.</title>
        <authorList>
            <person name="Zhou Z."/>
            <person name="Liu Y."/>
            <person name="Xu W."/>
            <person name="Pan J."/>
            <person name="Luo Z.H."/>
            <person name="Li M."/>
        </authorList>
    </citation>
    <scope>NUCLEOTIDE SEQUENCE [LARGE SCALE GENOMIC DNA]</scope>
    <source>
        <strain evidence="4">SpSt-143</strain>
    </source>
</reference>
<keyword evidence="1 2" id="KW-0597">Phosphoprotein</keyword>
<gene>
    <name evidence="4" type="ORF">ENO59_01540</name>
</gene>
<dbReference type="PANTHER" id="PTHR44591:SF3">
    <property type="entry name" value="RESPONSE REGULATORY DOMAIN-CONTAINING PROTEIN"/>
    <property type="match status" value="1"/>
</dbReference>
<evidence type="ECO:0000313" key="4">
    <source>
        <dbReference type="EMBL" id="HER95195.1"/>
    </source>
</evidence>
<comment type="caution">
    <text evidence="4">The sequence shown here is derived from an EMBL/GenBank/DDBJ whole genome shotgun (WGS) entry which is preliminary data.</text>
</comment>
<protein>
    <submittedName>
        <fullName evidence="4">Response regulator</fullName>
    </submittedName>
</protein>
<name>A0A7V2F6D8_RHOMR</name>
<dbReference type="EMBL" id="DSGB01000002">
    <property type="protein sequence ID" value="HER95195.1"/>
    <property type="molecule type" value="Genomic_DNA"/>
</dbReference>
<evidence type="ECO:0000256" key="1">
    <source>
        <dbReference type="ARBA" id="ARBA00022553"/>
    </source>
</evidence>
<dbReference type="GO" id="GO:0000160">
    <property type="term" value="P:phosphorelay signal transduction system"/>
    <property type="evidence" value="ECO:0007669"/>
    <property type="project" value="InterPro"/>
</dbReference>
<organism evidence="4">
    <name type="scientific">Rhodothermus marinus</name>
    <name type="common">Rhodothermus obamensis</name>
    <dbReference type="NCBI Taxonomy" id="29549"/>
    <lineage>
        <taxon>Bacteria</taxon>
        <taxon>Pseudomonadati</taxon>
        <taxon>Rhodothermota</taxon>
        <taxon>Rhodothermia</taxon>
        <taxon>Rhodothermales</taxon>
        <taxon>Rhodothermaceae</taxon>
        <taxon>Rhodothermus</taxon>
    </lineage>
</organism>
<dbReference type="Pfam" id="PF00072">
    <property type="entry name" value="Response_reg"/>
    <property type="match status" value="1"/>
</dbReference>
<dbReference type="SMART" id="SM00448">
    <property type="entry name" value="REC"/>
    <property type="match status" value="1"/>
</dbReference>
<proteinExistence type="predicted"/>